<organism evidence="2 3">
    <name type="scientific">Roseisolibacter agri</name>
    <dbReference type="NCBI Taxonomy" id="2014610"/>
    <lineage>
        <taxon>Bacteria</taxon>
        <taxon>Pseudomonadati</taxon>
        <taxon>Gemmatimonadota</taxon>
        <taxon>Gemmatimonadia</taxon>
        <taxon>Gemmatimonadales</taxon>
        <taxon>Gemmatimonadaceae</taxon>
        <taxon>Roseisolibacter</taxon>
    </lineage>
</organism>
<protein>
    <submittedName>
        <fullName evidence="2">Uncharacterized protein</fullName>
    </submittedName>
</protein>
<sequence>MPPLALALRVVPAVLALVEVGVVLFVLHLMVSETMRARGYAAWRVRDTALTVPLLLVALAVAFGTINHGVARLAMDVWRGHPWAPHAAATLGVLVVALVVAAFGARAVRKLF</sequence>
<dbReference type="EMBL" id="BRXS01000002">
    <property type="protein sequence ID" value="GLC24439.1"/>
    <property type="molecule type" value="Genomic_DNA"/>
</dbReference>
<evidence type="ECO:0000256" key="1">
    <source>
        <dbReference type="SAM" id="Phobius"/>
    </source>
</evidence>
<proteinExistence type="predicted"/>
<feature type="transmembrane region" description="Helical" evidence="1">
    <location>
        <begin position="6"/>
        <end position="27"/>
    </location>
</feature>
<evidence type="ECO:0000313" key="2">
    <source>
        <dbReference type="EMBL" id="GLC24439.1"/>
    </source>
</evidence>
<feature type="transmembrane region" description="Helical" evidence="1">
    <location>
        <begin position="48"/>
        <end position="66"/>
    </location>
</feature>
<gene>
    <name evidence="2" type="ORF">rosag_09520</name>
</gene>
<feature type="transmembrane region" description="Helical" evidence="1">
    <location>
        <begin position="86"/>
        <end position="108"/>
    </location>
</feature>
<keyword evidence="1" id="KW-0812">Transmembrane</keyword>
<reference evidence="2" key="1">
    <citation type="submission" date="2022-08" db="EMBL/GenBank/DDBJ databases">
        <title>Draft genome sequencing of Roseisolibacter agri AW1220.</title>
        <authorList>
            <person name="Tobiishi Y."/>
            <person name="Tonouchi A."/>
        </authorList>
    </citation>
    <scope>NUCLEOTIDE SEQUENCE</scope>
    <source>
        <strain evidence="2">AW1220</strain>
    </source>
</reference>
<dbReference type="RefSeq" id="WP_284348888.1">
    <property type="nucleotide sequence ID" value="NZ_BRXS01000002.1"/>
</dbReference>
<keyword evidence="1" id="KW-0472">Membrane</keyword>
<dbReference type="AlphaFoldDB" id="A0AA37Q0U3"/>
<keyword evidence="1" id="KW-1133">Transmembrane helix</keyword>
<comment type="caution">
    <text evidence="2">The sequence shown here is derived from an EMBL/GenBank/DDBJ whole genome shotgun (WGS) entry which is preliminary data.</text>
</comment>
<evidence type="ECO:0000313" key="3">
    <source>
        <dbReference type="Proteomes" id="UP001161325"/>
    </source>
</evidence>
<accession>A0AA37Q0U3</accession>
<dbReference type="Proteomes" id="UP001161325">
    <property type="component" value="Unassembled WGS sequence"/>
</dbReference>
<keyword evidence="3" id="KW-1185">Reference proteome</keyword>
<name>A0AA37Q0U3_9BACT</name>